<evidence type="ECO:0008006" key="4">
    <source>
        <dbReference type="Google" id="ProtNLM"/>
    </source>
</evidence>
<keyword evidence="1" id="KW-1133">Transmembrane helix</keyword>
<gene>
    <name evidence="2" type="ORF">GCM10008938_48480</name>
</gene>
<protein>
    <recommendedName>
        <fullName evidence="4">FeoB-associated Cys-rich membrane protein</fullName>
    </recommendedName>
</protein>
<comment type="caution">
    <text evidence="2">The sequence shown here is derived from an EMBL/GenBank/DDBJ whole genome shotgun (WGS) entry which is preliminary data.</text>
</comment>
<accession>A0ABQ2DIM4</accession>
<evidence type="ECO:0000256" key="1">
    <source>
        <dbReference type="SAM" id="Phobius"/>
    </source>
</evidence>
<evidence type="ECO:0000313" key="2">
    <source>
        <dbReference type="EMBL" id="GGJ56624.1"/>
    </source>
</evidence>
<name>A0ABQ2DIM4_9DEIO</name>
<sequence length="56" mass="5811">MEKPKELVRQGFYQGIGQSAVWLLVSAAGFALGYHLVPKDAGKKPCGCGGNCGGSK</sequence>
<keyword evidence="1" id="KW-0472">Membrane</keyword>
<organism evidence="2 3">
    <name type="scientific">Deinococcus roseus</name>
    <dbReference type="NCBI Taxonomy" id="392414"/>
    <lineage>
        <taxon>Bacteria</taxon>
        <taxon>Thermotogati</taxon>
        <taxon>Deinococcota</taxon>
        <taxon>Deinococci</taxon>
        <taxon>Deinococcales</taxon>
        <taxon>Deinococcaceae</taxon>
        <taxon>Deinococcus</taxon>
    </lineage>
</organism>
<feature type="transmembrane region" description="Helical" evidence="1">
    <location>
        <begin position="20"/>
        <end position="37"/>
    </location>
</feature>
<keyword evidence="1" id="KW-0812">Transmembrane</keyword>
<reference evidence="3" key="1">
    <citation type="journal article" date="2019" name="Int. J. Syst. Evol. Microbiol.">
        <title>The Global Catalogue of Microorganisms (GCM) 10K type strain sequencing project: providing services to taxonomists for standard genome sequencing and annotation.</title>
        <authorList>
            <consortium name="The Broad Institute Genomics Platform"/>
            <consortium name="The Broad Institute Genome Sequencing Center for Infectious Disease"/>
            <person name="Wu L."/>
            <person name="Ma J."/>
        </authorList>
    </citation>
    <scope>NUCLEOTIDE SEQUENCE [LARGE SCALE GENOMIC DNA]</scope>
    <source>
        <strain evidence="3">JCM 14370</strain>
    </source>
</reference>
<dbReference type="RefSeq" id="WP_189008415.1">
    <property type="nucleotide sequence ID" value="NZ_BMOD01000036.1"/>
</dbReference>
<proteinExistence type="predicted"/>
<evidence type="ECO:0000313" key="3">
    <source>
        <dbReference type="Proteomes" id="UP000632222"/>
    </source>
</evidence>
<dbReference type="EMBL" id="BMOD01000036">
    <property type="protein sequence ID" value="GGJ56624.1"/>
    <property type="molecule type" value="Genomic_DNA"/>
</dbReference>
<keyword evidence="3" id="KW-1185">Reference proteome</keyword>
<dbReference type="Proteomes" id="UP000632222">
    <property type="component" value="Unassembled WGS sequence"/>
</dbReference>